<feature type="repeat" description="TPR" evidence="1">
    <location>
        <begin position="159"/>
        <end position="192"/>
    </location>
</feature>
<sequence length="500" mass="56538">MKQVQPIMDKYFITKRAIITAFAISPLFLSGCVTQNYENDNTPVVQNQSNRNDMAATRVSLGLGYLKMGNMSQAKQNLEKAKNFAPDMVQVYTAFAHYYETVGEDELTVESYEKALSIKSEDPDTLNNYGVYLCRKDKIEEAEKQFLKAIAVPTYSLVSKSYENLASCFLQVDNFSKAETYLNKAIMHSPSSASTLFQMVQLQYAIGNYKQAKLFEQRFAKVTRRFTPKSLALSYKVHKKLGQRGVAKNYGTMLVKMYPQSWESQQYLLNELELIEADNLAKRYQNSQETTTQSQPKKRIVKLSPKKQTKKTLEETSSVQVNVTENETNQISDETSQVETAQTVITQEKQTIVKLVKDAQDSTSSIQSPITSYTGADENVSVVNDMNDKGLDNLPKEAETLVDSTQIKEVTDTNHVDSKPTIVKLANTVQDADNSVEDSTTVQPEQEETILDESVNVAKEKNEEQFVQEQADEPLVELVEPKNFPDFHVVRPEILCIVFR</sequence>
<evidence type="ECO:0000313" key="3">
    <source>
        <dbReference type="EMBL" id="MCI2282904.1"/>
    </source>
</evidence>
<dbReference type="Proteomes" id="UP001139646">
    <property type="component" value="Unassembled WGS sequence"/>
</dbReference>
<organism evidence="3 4">
    <name type="scientific">Colwellia maritima</name>
    <dbReference type="NCBI Taxonomy" id="2912588"/>
    <lineage>
        <taxon>Bacteria</taxon>
        <taxon>Pseudomonadati</taxon>
        <taxon>Pseudomonadota</taxon>
        <taxon>Gammaproteobacteria</taxon>
        <taxon>Alteromonadales</taxon>
        <taxon>Colwelliaceae</taxon>
        <taxon>Colwellia</taxon>
    </lineage>
</organism>
<dbReference type="SUPFAM" id="SSF48452">
    <property type="entry name" value="TPR-like"/>
    <property type="match status" value="1"/>
</dbReference>
<proteinExistence type="predicted"/>
<dbReference type="Gene3D" id="1.25.40.10">
    <property type="entry name" value="Tetratricopeptide repeat domain"/>
    <property type="match status" value="1"/>
</dbReference>
<dbReference type="PANTHER" id="PTHR12558:SF13">
    <property type="entry name" value="CELL DIVISION CYCLE PROTEIN 27 HOMOLOG"/>
    <property type="match status" value="1"/>
</dbReference>
<dbReference type="InterPro" id="IPR019734">
    <property type="entry name" value="TPR_rpt"/>
</dbReference>
<feature type="repeat" description="TPR" evidence="1">
    <location>
        <begin position="89"/>
        <end position="122"/>
    </location>
</feature>
<dbReference type="RefSeq" id="WP_242283982.1">
    <property type="nucleotide sequence ID" value="NZ_JAKKSL010000001.1"/>
</dbReference>
<keyword evidence="4" id="KW-1185">Reference proteome</keyword>
<accession>A0ABS9WY52</accession>
<dbReference type="Pfam" id="PF13181">
    <property type="entry name" value="TPR_8"/>
    <property type="match status" value="3"/>
</dbReference>
<feature type="region of interest" description="Disordered" evidence="2">
    <location>
        <begin position="286"/>
        <end position="314"/>
    </location>
</feature>
<name>A0ABS9WY52_9GAMM</name>
<dbReference type="NCBIfam" id="TIGR02521">
    <property type="entry name" value="type_IV_pilW"/>
    <property type="match status" value="1"/>
</dbReference>
<dbReference type="PROSITE" id="PS50005">
    <property type="entry name" value="TPR"/>
    <property type="match status" value="3"/>
</dbReference>
<evidence type="ECO:0000256" key="1">
    <source>
        <dbReference type="PROSITE-ProRule" id="PRU00339"/>
    </source>
</evidence>
<keyword evidence="1" id="KW-0802">TPR repeat</keyword>
<dbReference type="PANTHER" id="PTHR12558">
    <property type="entry name" value="CELL DIVISION CYCLE 16,23,27"/>
    <property type="match status" value="1"/>
</dbReference>
<evidence type="ECO:0000256" key="2">
    <source>
        <dbReference type="SAM" id="MobiDB-lite"/>
    </source>
</evidence>
<reference evidence="3" key="1">
    <citation type="submission" date="2022-01" db="EMBL/GenBank/DDBJ databases">
        <title>Colwellia maritima, isolated from seawater.</title>
        <authorList>
            <person name="Kristyanto S."/>
            <person name="Jung J."/>
            <person name="Jeon C.O."/>
        </authorList>
    </citation>
    <scope>NUCLEOTIDE SEQUENCE</scope>
    <source>
        <strain evidence="3">MSW7</strain>
    </source>
</reference>
<gene>
    <name evidence="3" type="primary">pilW</name>
    <name evidence="3" type="ORF">L3081_05260</name>
</gene>
<protein>
    <submittedName>
        <fullName evidence="3">Type IV pilus biogenesis/stability protein PilW</fullName>
    </submittedName>
</protein>
<comment type="caution">
    <text evidence="3">The sequence shown here is derived from an EMBL/GenBank/DDBJ whole genome shotgun (WGS) entry which is preliminary data.</text>
</comment>
<feature type="compositionally biased region" description="Polar residues" evidence="2">
    <location>
        <begin position="286"/>
        <end position="295"/>
    </location>
</feature>
<evidence type="ECO:0000313" key="4">
    <source>
        <dbReference type="Proteomes" id="UP001139646"/>
    </source>
</evidence>
<dbReference type="EMBL" id="JAKKSL010000001">
    <property type="protein sequence ID" value="MCI2282904.1"/>
    <property type="molecule type" value="Genomic_DNA"/>
</dbReference>
<dbReference type="PROSITE" id="PS51257">
    <property type="entry name" value="PROKAR_LIPOPROTEIN"/>
    <property type="match status" value="1"/>
</dbReference>
<feature type="repeat" description="TPR" evidence="1">
    <location>
        <begin position="55"/>
        <end position="88"/>
    </location>
</feature>
<dbReference type="SMART" id="SM00028">
    <property type="entry name" value="TPR"/>
    <property type="match status" value="4"/>
</dbReference>
<dbReference type="InterPro" id="IPR011990">
    <property type="entry name" value="TPR-like_helical_dom_sf"/>
</dbReference>
<dbReference type="InterPro" id="IPR013360">
    <property type="entry name" value="Pilus_4_PilW"/>
</dbReference>
<feature type="compositionally biased region" description="Basic residues" evidence="2">
    <location>
        <begin position="296"/>
        <end position="310"/>
    </location>
</feature>